<organism evidence="4">
    <name type="scientific">uncultured Sphingomonas sp</name>
    <dbReference type="NCBI Taxonomy" id="158754"/>
    <lineage>
        <taxon>Bacteria</taxon>
        <taxon>Pseudomonadati</taxon>
        <taxon>Pseudomonadota</taxon>
        <taxon>Alphaproteobacteria</taxon>
        <taxon>Sphingomonadales</taxon>
        <taxon>Sphingomonadaceae</taxon>
        <taxon>Sphingomonas</taxon>
        <taxon>environmental samples</taxon>
    </lineage>
</organism>
<reference evidence="4" key="1">
    <citation type="submission" date="2020-02" db="EMBL/GenBank/DDBJ databases">
        <authorList>
            <person name="Meier V. D."/>
        </authorList>
    </citation>
    <scope>NUCLEOTIDE SEQUENCE</scope>
    <source>
        <strain evidence="4">AVDCRST_MAG31</strain>
    </source>
</reference>
<evidence type="ECO:0000256" key="1">
    <source>
        <dbReference type="ARBA" id="ARBA00023125"/>
    </source>
</evidence>
<dbReference type="PROSITE" id="PS50977">
    <property type="entry name" value="HTH_TETR_2"/>
    <property type="match status" value="1"/>
</dbReference>
<evidence type="ECO:0000313" key="4">
    <source>
        <dbReference type="EMBL" id="CAA9530737.1"/>
    </source>
</evidence>
<feature type="domain" description="HTH tetR-type" evidence="3">
    <location>
        <begin position="14"/>
        <end position="74"/>
    </location>
</feature>
<dbReference type="GO" id="GO:0003677">
    <property type="term" value="F:DNA binding"/>
    <property type="evidence" value="ECO:0007669"/>
    <property type="project" value="UniProtKB-UniRule"/>
</dbReference>
<gene>
    <name evidence="4" type="ORF">AVDCRST_MAG31-2361</name>
</gene>
<feature type="DNA-binding region" description="H-T-H motif" evidence="2">
    <location>
        <begin position="37"/>
        <end position="56"/>
    </location>
</feature>
<dbReference type="InterPro" id="IPR009057">
    <property type="entry name" value="Homeodomain-like_sf"/>
</dbReference>
<dbReference type="AlphaFoldDB" id="A0A6J4TSW4"/>
<accession>A0A6J4TSW4</accession>
<proteinExistence type="predicted"/>
<evidence type="ECO:0000259" key="3">
    <source>
        <dbReference type="PROSITE" id="PS50977"/>
    </source>
</evidence>
<dbReference type="InterPro" id="IPR001647">
    <property type="entry name" value="HTH_TetR"/>
</dbReference>
<name>A0A6J4TSW4_9SPHN</name>
<sequence>MSINLLGRKRVSPQESRSAAVTAARELLMDEGAAAVTLQAVARKVGRTHANLLHHFGSAAGLQRALAEDIARTVSTAIEGAIEQRRAGTATERDVIDAMFEAFRREGAGELIGWIALTRQREALEPVIATIERILRIMRAAGDTRPVDRMTLGLTLLAIGDSLAGEEVARATGLPREAVREVAAAQIEALAGERLRD</sequence>
<dbReference type="Pfam" id="PF00440">
    <property type="entry name" value="TetR_N"/>
    <property type="match status" value="1"/>
</dbReference>
<dbReference type="Gene3D" id="1.10.357.10">
    <property type="entry name" value="Tetracycline Repressor, domain 2"/>
    <property type="match status" value="1"/>
</dbReference>
<evidence type="ECO:0000256" key="2">
    <source>
        <dbReference type="PROSITE-ProRule" id="PRU00335"/>
    </source>
</evidence>
<dbReference type="EMBL" id="CADCWA010000181">
    <property type="protein sequence ID" value="CAA9530737.1"/>
    <property type="molecule type" value="Genomic_DNA"/>
</dbReference>
<dbReference type="SUPFAM" id="SSF46689">
    <property type="entry name" value="Homeodomain-like"/>
    <property type="match status" value="1"/>
</dbReference>
<protein>
    <submittedName>
        <fullName evidence="4">Transcriptional regulator, AcrR family</fullName>
    </submittedName>
</protein>
<keyword evidence="1 2" id="KW-0238">DNA-binding</keyword>